<dbReference type="Gene3D" id="2.40.170.20">
    <property type="entry name" value="TonB-dependent receptor, beta-barrel domain"/>
    <property type="match status" value="1"/>
</dbReference>
<evidence type="ECO:0000256" key="9">
    <source>
        <dbReference type="ARBA" id="ARBA00023077"/>
    </source>
</evidence>
<dbReference type="InterPro" id="IPR010917">
    <property type="entry name" value="TonB_rcpt_CS"/>
</dbReference>
<evidence type="ECO:0000256" key="4">
    <source>
        <dbReference type="ARBA" id="ARBA00022452"/>
    </source>
</evidence>
<dbReference type="EMBL" id="JACHOU010000001">
    <property type="protein sequence ID" value="MBB6352676.1"/>
    <property type="molecule type" value="Genomic_DNA"/>
</dbReference>
<keyword evidence="9 15" id="KW-0798">TonB box</keyword>
<dbReference type="InterPro" id="IPR037066">
    <property type="entry name" value="Plug_dom_sf"/>
</dbReference>
<dbReference type="Proteomes" id="UP000536262">
    <property type="component" value="Unassembled WGS sequence"/>
</dbReference>
<keyword evidence="5" id="KW-0410">Iron transport</keyword>
<keyword evidence="5" id="KW-0406">Ion transport</keyword>
<evidence type="ECO:0000313" key="18">
    <source>
        <dbReference type="Proteomes" id="UP000536262"/>
    </source>
</evidence>
<dbReference type="SMART" id="SM00965">
    <property type="entry name" value="STN"/>
    <property type="match status" value="1"/>
</dbReference>
<dbReference type="Pfam" id="PF07660">
    <property type="entry name" value="STN"/>
    <property type="match status" value="1"/>
</dbReference>
<gene>
    <name evidence="17" type="ORF">GGR00_000428</name>
</gene>
<comment type="subcellular location">
    <subcellularLocation>
        <location evidence="1 13">Cell outer membrane</location>
        <topology evidence="1 13">Multi-pass membrane protein</topology>
    </subcellularLocation>
</comment>
<dbReference type="InterPro" id="IPR011662">
    <property type="entry name" value="Secretin/TonB_short_N"/>
</dbReference>
<keyword evidence="11 17" id="KW-0675">Receptor</keyword>
<keyword evidence="10 13" id="KW-0472">Membrane</keyword>
<dbReference type="RefSeq" id="WP_184697560.1">
    <property type="nucleotide sequence ID" value="NZ_BAABEG010000001.1"/>
</dbReference>
<evidence type="ECO:0000256" key="7">
    <source>
        <dbReference type="ARBA" id="ARBA00022729"/>
    </source>
</evidence>
<dbReference type="GO" id="GO:0015344">
    <property type="term" value="F:siderophore uptake transmembrane transporter activity"/>
    <property type="evidence" value="ECO:0007669"/>
    <property type="project" value="TreeGrafter"/>
</dbReference>
<keyword evidence="18" id="KW-1185">Reference proteome</keyword>
<dbReference type="InterPro" id="IPR012910">
    <property type="entry name" value="Plug_dom"/>
</dbReference>
<organism evidence="17 18">
    <name type="scientific">Aminobacter aganoensis</name>
    <dbReference type="NCBI Taxonomy" id="83264"/>
    <lineage>
        <taxon>Bacteria</taxon>
        <taxon>Pseudomonadati</taxon>
        <taxon>Pseudomonadota</taxon>
        <taxon>Alphaproteobacteria</taxon>
        <taxon>Hyphomicrobiales</taxon>
        <taxon>Phyllobacteriaceae</taxon>
        <taxon>Aminobacter</taxon>
    </lineage>
</organism>
<evidence type="ECO:0000259" key="16">
    <source>
        <dbReference type="SMART" id="SM00965"/>
    </source>
</evidence>
<dbReference type="InterPro" id="IPR039426">
    <property type="entry name" value="TonB-dep_rcpt-like"/>
</dbReference>
<evidence type="ECO:0000256" key="5">
    <source>
        <dbReference type="ARBA" id="ARBA00022496"/>
    </source>
</evidence>
<evidence type="ECO:0000313" key="17">
    <source>
        <dbReference type="EMBL" id="MBB6352676.1"/>
    </source>
</evidence>
<dbReference type="Gene3D" id="3.55.50.30">
    <property type="match status" value="1"/>
</dbReference>
<dbReference type="PANTHER" id="PTHR30069:SF41">
    <property type="entry name" value="HEME_HEMOPEXIN UTILIZATION PROTEIN C"/>
    <property type="match status" value="1"/>
</dbReference>
<dbReference type="GO" id="GO:0044718">
    <property type="term" value="P:siderophore transmembrane transport"/>
    <property type="evidence" value="ECO:0007669"/>
    <property type="project" value="TreeGrafter"/>
</dbReference>
<dbReference type="PROSITE" id="PS52016">
    <property type="entry name" value="TONB_DEPENDENT_REC_3"/>
    <property type="match status" value="1"/>
</dbReference>
<reference evidence="17 18" key="1">
    <citation type="submission" date="2020-08" db="EMBL/GenBank/DDBJ databases">
        <title>Genomic Encyclopedia of Type Strains, Phase IV (KMG-IV): sequencing the most valuable type-strain genomes for metagenomic binning, comparative biology and taxonomic classification.</title>
        <authorList>
            <person name="Goeker M."/>
        </authorList>
    </citation>
    <scope>NUCLEOTIDE SEQUENCE [LARGE SCALE GENOMIC DNA]</scope>
    <source>
        <strain evidence="17 18">DSM 7051</strain>
    </source>
</reference>
<dbReference type="InterPro" id="IPR036942">
    <property type="entry name" value="Beta-barrel_TonB_sf"/>
</dbReference>
<evidence type="ECO:0000256" key="14">
    <source>
        <dbReference type="PROSITE-ProRule" id="PRU10144"/>
    </source>
</evidence>
<evidence type="ECO:0000256" key="8">
    <source>
        <dbReference type="ARBA" id="ARBA00023004"/>
    </source>
</evidence>
<name>A0A7X0F3Z7_9HYPH</name>
<evidence type="ECO:0000256" key="10">
    <source>
        <dbReference type="ARBA" id="ARBA00023136"/>
    </source>
</evidence>
<keyword evidence="7" id="KW-0732">Signal</keyword>
<keyword evidence="6 13" id="KW-0812">Transmembrane</keyword>
<evidence type="ECO:0000256" key="1">
    <source>
        <dbReference type="ARBA" id="ARBA00004571"/>
    </source>
</evidence>
<evidence type="ECO:0000256" key="3">
    <source>
        <dbReference type="ARBA" id="ARBA00022448"/>
    </source>
</evidence>
<comment type="caution">
    <text evidence="17">The sequence shown here is derived from an EMBL/GenBank/DDBJ whole genome shotgun (WGS) entry which is preliminary data.</text>
</comment>
<protein>
    <submittedName>
        <fullName evidence="17">Hemoglobin/transferrin/lactoferrin receptor protein</fullName>
    </submittedName>
</protein>
<dbReference type="InterPro" id="IPR000531">
    <property type="entry name" value="Beta-barrel_TonB"/>
</dbReference>
<dbReference type="PROSITE" id="PS01156">
    <property type="entry name" value="TONB_DEPENDENT_REC_2"/>
    <property type="match status" value="1"/>
</dbReference>
<evidence type="ECO:0000256" key="12">
    <source>
        <dbReference type="ARBA" id="ARBA00023237"/>
    </source>
</evidence>
<dbReference type="Pfam" id="PF07715">
    <property type="entry name" value="Plug"/>
    <property type="match status" value="1"/>
</dbReference>
<keyword evidence="4 13" id="KW-1134">Transmembrane beta strand</keyword>
<sequence>MGGTNLASAQQASAAQQRTFQIAAQPLAIALTQLGQQSGMQVSVDAAAVRGLTSPGVSGSLTISDAAARLLAGSGLSYRIEGRTVVISDRVSNAHAVPAADGSLVLDVIDVTGGRGAADAPFETAGSVNHISAEQISRTPPTSVGDMFRSTPGVVASGNRVGASVDVNIRGLQGQNRVNVMVDGTRQTNNSYRGYRGSRNETYVDPDFLGGIDISKGPFAGAGGVGAMGGVVNMRTIEARDIVKEGENRGVRVKGSLGSNTIDPPAVGARQMRRADSEFFNGDAWSGSVAAAMLEDNYEFVVGVSRRRAGNYFSGSEGKSTYRDTRVPWLPPREALLSSYRPGQEVFNTSQDVTSFLSKGKARWGDGHSLSLGYTYYQNHYGDIDESSLAFSLPGSVINLPLEQAELATTKTHTVKAGYAYQPEGSDTVDFQSNLWFTDVNTESWVNSLSSGGKGLAHARTVGGDVSNMSKLDTAIGELSLKTGAEFVYEQAREQGATFNWGYAGANPNGNRMLASVFSQSKLDVTDWLALSGSLRYDHYESEGVGPSRFAKKSDGRLNPALGVTITPLTGLQLFGTYTEGWRPPSLRETSAFQQDYLVPNPDLKPELSKNFEFGINLMRDDVLVSGDSLRFKVARFDNSYEDYVVRARPAGLYTWLNIDDARFSGYEFSAAYDTGTVFVEGGLTVYDDMQFCNTPPGGSVQRCGIGQIGTDYGAMGIPPKYSGNVTAGMRLFEEKLTVGARAYFFGQRYGGYGLVPGSVNPPVFYYSNVIVDLFGSYKFTKDMALDFSVENVGDRYYLDPMSTSIVPSPGRTFRAGLTAKF</sequence>
<keyword evidence="3 13" id="KW-0813">Transport</keyword>
<dbReference type="GO" id="GO:0009279">
    <property type="term" value="C:cell outer membrane"/>
    <property type="evidence" value="ECO:0007669"/>
    <property type="project" value="UniProtKB-SubCell"/>
</dbReference>
<dbReference type="PANTHER" id="PTHR30069">
    <property type="entry name" value="TONB-DEPENDENT OUTER MEMBRANE RECEPTOR"/>
    <property type="match status" value="1"/>
</dbReference>
<accession>A0A7X0F3Z7</accession>
<proteinExistence type="inferred from homology"/>
<comment type="similarity">
    <text evidence="2 13 15">Belongs to the TonB-dependent receptor family.</text>
</comment>
<evidence type="ECO:0000256" key="6">
    <source>
        <dbReference type="ARBA" id="ARBA00022692"/>
    </source>
</evidence>
<keyword evidence="12 13" id="KW-0998">Cell outer membrane</keyword>
<feature type="short sequence motif" description="TonB C-terminal box" evidence="14">
    <location>
        <begin position="805"/>
        <end position="822"/>
    </location>
</feature>
<evidence type="ECO:0000256" key="2">
    <source>
        <dbReference type="ARBA" id="ARBA00009810"/>
    </source>
</evidence>
<dbReference type="SUPFAM" id="SSF56935">
    <property type="entry name" value="Porins"/>
    <property type="match status" value="1"/>
</dbReference>
<dbReference type="NCBIfam" id="TIGR01785">
    <property type="entry name" value="TonB-hemin"/>
    <property type="match status" value="1"/>
</dbReference>
<evidence type="ECO:0000256" key="15">
    <source>
        <dbReference type="RuleBase" id="RU003357"/>
    </source>
</evidence>
<dbReference type="AlphaFoldDB" id="A0A7X0F3Z7"/>
<evidence type="ECO:0000256" key="13">
    <source>
        <dbReference type="PROSITE-ProRule" id="PRU01360"/>
    </source>
</evidence>
<keyword evidence="8" id="KW-0408">Iron</keyword>
<dbReference type="Pfam" id="PF00593">
    <property type="entry name" value="TonB_dep_Rec_b-barrel"/>
    <property type="match status" value="1"/>
</dbReference>
<evidence type="ECO:0000256" key="11">
    <source>
        <dbReference type="ARBA" id="ARBA00023170"/>
    </source>
</evidence>
<feature type="domain" description="Secretin/TonB short N-terminal" evidence="16">
    <location>
        <begin position="40"/>
        <end position="90"/>
    </location>
</feature>
<dbReference type="CDD" id="cd01347">
    <property type="entry name" value="ligand_gated_channel"/>
    <property type="match status" value="1"/>
</dbReference>
<dbReference type="GO" id="GO:0015232">
    <property type="term" value="F:heme transmembrane transporter activity"/>
    <property type="evidence" value="ECO:0007669"/>
    <property type="project" value="InterPro"/>
</dbReference>
<dbReference type="Gene3D" id="2.170.130.10">
    <property type="entry name" value="TonB-dependent receptor, plug domain"/>
    <property type="match status" value="1"/>
</dbReference>
<dbReference type="InterPro" id="IPR011276">
    <property type="entry name" value="TonB_haem/Hb_rcpt"/>
</dbReference>